<evidence type="ECO:0000256" key="1">
    <source>
        <dbReference type="SAM" id="Coils"/>
    </source>
</evidence>
<evidence type="ECO:0000313" key="4">
    <source>
        <dbReference type="EMBL" id="EUC57501.1"/>
    </source>
</evidence>
<dbReference type="InterPro" id="IPR006073">
    <property type="entry name" value="GTP-bd"/>
</dbReference>
<gene>
    <name evidence="4" type="ORF">RSOL_223910</name>
</gene>
<protein>
    <submittedName>
        <fullName evidence="4">50S ribosome-binding GTPase</fullName>
    </submittedName>
</protein>
<dbReference type="Pfam" id="PF01926">
    <property type="entry name" value="MMR_HSR1"/>
    <property type="match status" value="1"/>
</dbReference>
<name>X8J8F7_9AGAM</name>
<organism evidence="4 5">
    <name type="scientific">Rhizoctonia solani AG-3 Rhs1AP</name>
    <dbReference type="NCBI Taxonomy" id="1086054"/>
    <lineage>
        <taxon>Eukaryota</taxon>
        <taxon>Fungi</taxon>
        <taxon>Dikarya</taxon>
        <taxon>Basidiomycota</taxon>
        <taxon>Agaricomycotina</taxon>
        <taxon>Agaricomycetes</taxon>
        <taxon>Cantharellales</taxon>
        <taxon>Ceratobasidiaceae</taxon>
        <taxon>Rhizoctonia</taxon>
    </lineage>
</organism>
<dbReference type="EMBL" id="JATN01000322">
    <property type="protein sequence ID" value="EUC57501.1"/>
    <property type="molecule type" value="Genomic_DNA"/>
</dbReference>
<reference evidence="5" key="1">
    <citation type="journal article" date="2014" name="Genome Announc.">
        <title>Draft genome sequence of the plant-pathogenic soil fungus Rhizoctonia solani anastomosis group 3 strain Rhs1AP.</title>
        <authorList>
            <person name="Cubeta M.A."/>
            <person name="Thomas E."/>
            <person name="Dean R.A."/>
            <person name="Jabaji S."/>
            <person name="Neate S.M."/>
            <person name="Tavantzis S."/>
            <person name="Toda T."/>
            <person name="Vilgalys R."/>
            <person name="Bharathan N."/>
            <person name="Fedorova-Abrams N."/>
            <person name="Pakala S.B."/>
            <person name="Pakala S.M."/>
            <person name="Zafar N."/>
            <person name="Joardar V."/>
            <person name="Losada L."/>
            <person name="Nierman W.C."/>
        </authorList>
    </citation>
    <scope>NUCLEOTIDE SEQUENCE [LARGE SCALE GENOMIC DNA]</scope>
    <source>
        <strain evidence="5">AG-3</strain>
    </source>
</reference>
<dbReference type="Proteomes" id="UP000030108">
    <property type="component" value="Unassembled WGS sequence"/>
</dbReference>
<evidence type="ECO:0000259" key="3">
    <source>
        <dbReference type="Pfam" id="PF01926"/>
    </source>
</evidence>
<comment type="caution">
    <text evidence="4">The sequence shown here is derived from an EMBL/GenBank/DDBJ whole genome shotgun (WGS) entry which is preliminary data.</text>
</comment>
<dbReference type="AlphaFoldDB" id="X8J8F7"/>
<evidence type="ECO:0000256" key="2">
    <source>
        <dbReference type="SAM" id="MobiDB-lite"/>
    </source>
</evidence>
<dbReference type="CDD" id="cd00882">
    <property type="entry name" value="Ras_like_GTPase"/>
    <property type="match status" value="1"/>
</dbReference>
<feature type="compositionally biased region" description="Polar residues" evidence="2">
    <location>
        <begin position="450"/>
        <end position="460"/>
    </location>
</feature>
<dbReference type="InterPro" id="IPR027417">
    <property type="entry name" value="P-loop_NTPase"/>
</dbReference>
<dbReference type="GO" id="GO:0005525">
    <property type="term" value="F:GTP binding"/>
    <property type="evidence" value="ECO:0007669"/>
    <property type="project" value="InterPro"/>
</dbReference>
<feature type="region of interest" description="Disordered" evidence="2">
    <location>
        <begin position="420"/>
        <end position="513"/>
    </location>
</feature>
<feature type="domain" description="G" evidence="3">
    <location>
        <begin position="28"/>
        <end position="90"/>
    </location>
</feature>
<dbReference type="Gene3D" id="3.40.50.300">
    <property type="entry name" value="P-loop containing nucleotide triphosphate hydrolases"/>
    <property type="match status" value="1"/>
</dbReference>
<proteinExistence type="predicted"/>
<dbReference type="OrthoDB" id="8954335at2759"/>
<accession>X8J8F7</accession>
<evidence type="ECO:0000313" key="5">
    <source>
        <dbReference type="Proteomes" id="UP000030108"/>
    </source>
</evidence>
<feature type="coiled-coil region" evidence="1">
    <location>
        <begin position="236"/>
        <end position="266"/>
    </location>
</feature>
<dbReference type="SUPFAM" id="SSF52540">
    <property type="entry name" value="P-loop containing nucleoside triphosphate hydrolases"/>
    <property type="match status" value="1"/>
</dbReference>
<keyword evidence="1" id="KW-0175">Coiled coil</keyword>
<feature type="compositionally biased region" description="Low complexity" evidence="2">
    <location>
        <begin position="488"/>
        <end position="505"/>
    </location>
</feature>
<sequence>MDQTREGSEALDSLTRVHEPRAGDTSVVLLFGCTGTGKTSFANMASGSEMEVGKGVRSSTKHLEASKVFQVDGQPVVIIDCPGFNDTYLTETEILRRLADYLIKAYESNYRVAGLLYFHKISDTRVGGASFRHMNMFKALCGSDAFKNVVYVTNMWSEPPTEDEVLREEELRNTSEFFGEPLVHGAQVAPHNNTPQSAFNIIRKVLGRGRVVTRLQRQLVDDKMPLEETDVGLVIGKDLEDDLQKQQKEMDELKAEREKASAANNQDWLHRLEAHEERTRIKEQQLVAQLQVLRGNQAKQLDTTSQQTRVAQGRGIASESAAWREQVEAKMEELMRSAKYLDGEPNVHPSTHEWNQQRNEENDMQVAMIRTETALSRRRAANRKANLDLACGLFVSAGKSIATGLGTALSLIPRIDSGLSPPAIDNNDRSGVGSFPTHEPTMENIAPSYGASNPHLTQQLKAPDTGRRQEHISIGSQSCQLDGGRNTSGRSSSHAASSRQQQPGDQNGGGPGQ</sequence>